<protein>
    <submittedName>
        <fullName evidence="1">Uncharacterized protein</fullName>
    </submittedName>
</protein>
<reference evidence="1 2" key="1">
    <citation type="submission" date="2023-08" db="EMBL/GenBank/DDBJ databases">
        <title>Black Yeasts Isolated from many extreme environments.</title>
        <authorList>
            <person name="Coleine C."/>
            <person name="Stajich J.E."/>
            <person name="Selbmann L."/>
        </authorList>
    </citation>
    <scope>NUCLEOTIDE SEQUENCE [LARGE SCALE GENOMIC DNA]</scope>
    <source>
        <strain evidence="1 2">CCFEE 536</strain>
    </source>
</reference>
<evidence type="ECO:0000313" key="2">
    <source>
        <dbReference type="Proteomes" id="UP001357485"/>
    </source>
</evidence>
<comment type="caution">
    <text evidence="1">The sequence shown here is derived from an EMBL/GenBank/DDBJ whole genome shotgun (WGS) entry which is preliminary data.</text>
</comment>
<accession>A0ABR0M6Z8</accession>
<sequence>MQRAGTSSATRNLVRAAGRVFEFFDDTTIPDLGEEWRALSGVTREAGKRLLRNARGMAGRREGLRTARRGMRTQATVLELE</sequence>
<evidence type="ECO:0000313" key="1">
    <source>
        <dbReference type="EMBL" id="KAK5282524.1"/>
    </source>
</evidence>
<organism evidence="1 2">
    <name type="scientific">Cryomyces antarcticus</name>
    <dbReference type="NCBI Taxonomy" id="329879"/>
    <lineage>
        <taxon>Eukaryota</taxon>
        <taxon>Fungi</taxon>
        <taxon>Dikarya</taxon>
        <taxon>Ascomycota</taxon>
        <taxon>Pezizomycotina</taxon>
        <taxon>Dothideomycetes</taxon>
        <taxon>Dothideomycetes incertae sedis</taxon>
        <taxon>Cryomyces</taxon>
    </lineage>
</organism>
<dbReference type="EMBL" id="JAVRRA010000984">
    <property type="protein sequence ID" value="KAK5282524.1"/>
    <property type="molecule type" value="Genomic_DNA"/>
</dbReference>
<proteinExistence type="predicted"/>
<gene>
    <name evidence="1" type="ORF">LTR16_005790</name>
</gene>
<feature type="non-terminal residue" evidence="1">
    <location>
        <position position="81"/>
    </location>
</feature>
<dbReference type="Proteomes" id="UP001357485">
    <property type="component" value="Unassembled WGS sequence"/>
</dbReference>
<keyword evidence="2" id="KW-1185">Reference proteome</keyword>
<name>A0ABR0M6Z8_9PEZI</name>